<reference evidence="3 4" key="1">
    <citation type="submission" date="2016-12" db="EMBL/GenBank/DDBJ databases">
        <authorList>
            <person name="Song W.-J."/>
            <person name="Kurnit D.M."/>
        </authorList>
    </citation>
    <scope>NUCLEOTIDE SEQUENCE [LARGE SCALE GENOMIC DNA]</scope>
    <source>
        <strain evidence="3 4">IMCC3135</strain>
    </source>
</reference>
<dbReference type="OrthoDB" id="7069135at2"/>
<evidence type="ECO:0000256" key="1">
    <source>
        <dbReference type="SAM" id="Phobius"/>
    </source>
</evidence>
<dbReference type="PROSITE" id="PS51724">
    <property type="entry name" value="SPOR"/>
    <property type="match status" value="1"/>
</dbReference>
<feature type="transmembrane region" description="Helical" evidence="1">
    <location>
        <begin position="16"/>
        <end position="34"/>
    </location>
</feature>
<keyword evidence="3" id="KW-0131">Cell cycle</keyword>
<dbReference type="GO" id="GO:0032153">
    <property type="term" value="C:cell division site"/>
    <property type="evidence" value="ECO:0007669"/>
    <property type="project" value="TreeGrafter"/>
</dbReference>
<dbReference type="GO" id="GO:0030428">
    <property type="term" value="C:cell septum"/>
    <property type="evidence" value="ECO:0007669"/>
    <property type="project" value="TreeGrafter"/>
</dbReference>
<keyword evidence="1" id="KW-0472">Membrane</keyword>
<dbReference type="SUPFAM" id="SSF110997">
    <property type="entry name" value="Sporulation related repeat"/>
    <property type="match status" value="1"/>
</dbReference>
<evidence type="ECO:0000313" key="3">
    <source>
        <dbReference type="EMBL" id="ASJ75329.1"/>
    </source>
</evidence>
<dbReference type="KEGG" id="gai:IMCC3135_26370"/>
<sequence length="201" mass="22385">MSSFENEDSGNIRQRLWGAAVFIAVMVIVLPLLLDGAGSESQFRRVEKLREEPLSIVDTEGNSEVQPIPSMRSLGQGGVPLQEPSDIASDLRDKFRVGEDELPDYMKAEKEVREALQQTRSKAPLTAWVIQAGSFNDHENAVAVRNRLREGGFASFVRDREVETEPFRVLVGPMISEVSAKAARRRVTELLGVETMVLTYP</sequence>
<dbReference type="AlphaFoldDB" id="A0A2Z2NVI0"/>
<dbReference type="RefSeq" id="WP_088920256.1">
    <property type="nucleotide sequence ID" value="NZ_CP018632.1"/>
</dbReference>
<accession>A0A2Z2NVI0</accession>
<keyword evidence="4" id="KW-1185">Reference proteome</keyword>
<dbReference type="InterPro" id="IPR052521">
    <property type="entry name" value="Cell_div_SPOR-domain"/>
</dbReference>
<dbReference type="InterPro" id="IPR007730">
    <property type="entry name" value="SPOR-like_dom"/>
</dbReference>
<organism evidence="3 4">
    <name type="scientific">Granulosicoccus antarcticus IMCC3135</name>
    <dbReference type="NCBI Taxonomy" id="1192854"/>
    <lineage>
        <taxon>Bacteria</taxon>
        <taxon>Pseudomonadati</taxon>
        <taxon>Pseudomonadota</taxon>
        <taxon>Gammaproteobacteria</taxon>
        <taxon>Chromatiales</taxon>
        <taxon>Granulosicoccaceae</taxon>
        <taxon>Granulosicoccus</taxon>
    </lineage>
</organism>
<evidence type="ECO:0000259" key="2">
    <source>
        <dbReference type="PROSITE" id="PS51724"/>
    </source>
</evidence>
<proteinExistence type="predicted"/>
<evidence type="ECO:0000313" key="4">
    <source>
        <dbReference type="Proteomes" id="UP000250079"/>
    </source>
</evidence>
<gene>
    <name evidence="3" type="primary">dedD</name>
    <name evidence="3" type="ORF">IMCC3135_26370</name>
</gene>
<dbReference type="Proteomes" id="UP000250079">
    <property type="component" value="Chromosome"/>
</dbReference>
<dbReference type="Gene3D" id="3.30.70.1070">
    <property type="entry name" value="Sporulation related repeat"/>
    <property type="match status" value="1"/>
</dbReference>
<keyword evidence="3" id="KW-0132">Cell division</keyword>
<keyword evidence="1" id="KW-1133">Transmembrane helix</keyword>
<dbReference type="GO" id="GO:0042834">
    <property type="term" value="F:peptidoglycan binding"/>
    <property type="evidence" value="ECO:0007669"/>
    <property type="project" value="InterPro"/>
</dbReference>
<dbReference type="EMBL" id="CP018632">
    <property type="protein sequence ID" value="ASJ75329.1"/>
    <property type="molecule type" value="Genomic_DNA"/>
</dbReference>
<dbReference type="InterPro" id="IPR036680">
    <property type="entry name" value="SPOR-like_sf"/>
</dbReference>
<protein>
    <submittedName>
        <fullName evidence="3">Cell division protein DedD</fullName>
    </submittedName>
</protein>
<dbReference type="GO" id="GO:0032506">
    <property type="term" value="P:cytokinetic process"/>
    <property type="evidence" value="ECO:0007669"/>
    <property type="project" value="TreeGrafter"/>
</dbReference>
<name>A0A2Z2NVI0_9GAMM</name>
<dbReference type="PANTHER" id="PTHR38687">
    <property type="entry name" value="CELL DIVISION PROTEIN DEDD-RELATED"/>
    <property type="match status" value="1"/>
</dbReference>
<dbReference type="PANTHER" id="PTHR38687:SF1">
    <property type="entry name" value="CELL DIVISION PROTEIN DEDD"/>
    <property type="match status" value="1"/>
</dbReference>
<feature type="domain" description="SPOR" evidence="2">
    <location>
        <begin position="122"/>
        <end position="200"/>
    </location>
</feature>
<keyword evidence="1" id="KW-0812">Transmembrane</keyword>
<dbReference type="Pfam" id="PF05036">
    <property type="entry name" value="SPOR"/>
    <property type="match status" value="1"/>
</dbReference>